<sequence>MFDILVYLFQHYMEFSARPEPGTLAKKLSAVGFEQGEIDEALTWLGGLNAEGELAEPADAPQGRIASQRIFTADEVQRLGAECLGFLLFLENSRIVSPAQREVILERATALAKGEEGMSLPEFKVIVLMVLWSQSVELDTLLIEALLADPEDEVLH</sequence>
<evidence type="ECO:0000256" key="1">
    <source>
        <dbReference type="HAMAP-Rule" id="MF_00598"/>
    </source>
</evidence>
<name>A0A5C1E3L4_9RHOO</name>
<accession>A0A5C1E3L4</accession>
<proteinExistence type="inferred from homology"/>
<evidence type="ECO:0000313" key="2">
    <source>
        <dbReference type="EMBL" id="QEL63492.1"/>
    </source>
</evidence>
<dbReference type="Proteomes" id="UP000323671">
    <property type="component" value="Chromosome"/>
</dbReference>
<keyword evidence="3" id="KW-1185">Reference proteome</keyword>
<protein>
    <recommendedName>
        <fullName evidence="1">Protein Smg homolog</fullName>
    </recommendedName>
</protein>
<dbReference type="KEGG" id="otr:OTERR_00160"/>
<dbReference type="PANTHER" id="PTHR38692:SF1">
    <property type="entry name" value="PROTEIN SMG"/>
    <property type="match status" value="1"/>
</dbReference>
<dbReference type="RefSeq" id="WP_054619861.1">
    <property type="nucleotide sequence ID" value="NZ_CP022579.1"/>
</dbReference>
<reference evidence="2 3" key="1">
    <citation type="submission" date="2017-07" db="EMBL/GenBank/DDBJ databases">
        <title>Complete genome sequence of Oryzomicrobium terrae TPP412.</title>
        <authorList>
            <person name="Chiu L.-W."/>
            <person name="Lo K.-J."/>
            <person name="Tsai Y.-M."/>
            <person name="Lin S.-S."/>
            <person name="Kuo C.-H."/>
            <person name="Liu C.-T."/>
        </authorList>
    </citation>
    <scope>NUCLEOTIDE SEQUENCE [LARGE SCALE GENOMIC DNA]</scope>
    <source>
        <strain evidence="2 3">TPP412</strain>
    </source>
</reference>
<dbReference type="AlphaFoldDB" id="A0A5C1E3L4"/>
<dbReference type="HAMAP" id="MF_00598">
    <property type="entry name" value="Smg"/>
    <property type="match status" value="1"/>
</dbReference>
<dbReference type="Pfam" id="PF04361">
    <property type="entry name" value="DUF494"/>
    <property type="match status" value="1"/>
</dbReference>
<evidence type="ECO:0000313" key="3">
    <source>
        <dbReference type="Proteomes" id="UP000323671"/>
    </source>
</evidence>
<dbReference type="InterPro" id="IPR007456">
    <property type="entry name" value="Smg"/>
</dbReference>
<organism evidence="2 3">
    <name type="scientific">Oryzomicrobium terrae</name>
    <dbReference type="NCBI Taxonomy" id="1735038"/>
    <lineage>
        <taxon>Bacteria</taxon>
        <taxon>Pseudomonadati</taxon>
        <taxon>Pseudomonadota</taxon>
        <taxon>Betaproteobacteria</taxon>
        <taxon>Rhodocyclales</taxon>
        <taxon>Rhodocyclaceae</taxon>
        <taxon>Oryzomicrobium</taxon>
    </lineage>
</organism>
<comment type="similarity">
    <text evidence="1">Belongs to the Smg family.</text>
</comment>
<dbReference type="EMBL" id="CP022579">
    <property type="protein sequence ID" value="QEL63492.1"/>
    <property type="molecule type" value="Genomic_DNA"/>
</dbReference>
<gene>
    <name evidence="1 2" type="primary">smg</name>
    <name evidence="2" type="ORF">OTERR_00160</name>
</gene>
<dbReference type="PANTHER" id="PTHR38692">
    <property type="entry name" value="PROTEIN SMG"/>
    <property type="match status" value="1"/>
</dbReference>